<feature type="transmembrane region" description="Helical" evidence="1">
    <location>
        <begin position="308"/>
        <end position="325"/>
    </location>
</feature>
<accession>A0ABY4H4N9</accession>
<sequence length="484" mass="56570">MTFMNSIGDNRNEFFLMGCVQMGTRERSRKKRNLYKQALILNFDWTIVFYLAVYVVIMLFIIYEWLQDFLPLIETWQVTIADWLWVLPIILLLRACGQSFFHPGLSFTSSELKISMLPHSRKRILWYVVAERVLVHTCIAFVSATLIGIVTPFSLFFSLNVAFIYSLFFLLTVIIHWKMYSLPRWRKLLIIFFIAAFSSGTRYGFLIFQEGLPEWAIGICLFLILAGMNVYLIPKVLQQVNWGKVVATNDAKVWNIKLISQITKINIKPPKRYGILQTYLRSRRAQQRFTNIHSLYHRLWRNHLQAQFNYVGITVLSCVVVLGVLPGQVEWILIITAPIALFIYIEVSLSLFEDQFRQQPILSVLPIEEKGWQSTYYKWALAGISPLFLTFVFTVWAIDGMGIGLLIQIIGFVYLAVYELHRQIFERMHQIQRRNVSKNEFLQIISYLLLGLGLFFPPTMIAIILIPWIEKYTKQKLLTQRTSS</sequence>
<reference evidence="2 3" key="1">
    <citation type="submission" date="2022-04" db="EMBL/GenBank/DDBJ databases">
        <title>Halobacillus sp. isolated from saltern.</title>
        <authorList>
            <person name="Won M."/>
            <person name="Lee C.-M."/>
            <person name="Woen H.-Y."/>
            <person name="Kwon S.-W."/>
        </authorList>
    </citation>
    <scope>NUCLEOTIDE SEQUENCE [LARGE SCALE GENOMIC DNA]</scope>
    <source>
        <strain evidence="2 3">SSTM10-2</strain>
    </source>
</reference>
<dbReference type="RefSeq" id="WP_244755279.1">
    <property type="nucleotide sequence ID" value="NZ_CP095074.1"/>
</dbReference>
<feature type="transmembrane region" description="Helical" evidence="1">
    <location>
        <begin position="215"/>
        <end position="234"/>
    </location>
</feature>
<protein>
    <recommendedName>
        <fullName evidence="4">ABC transporter permease</fullName>
    </recommendedName>
</protein>
<feature type="transmembrane region" description="Helical" evidence="1">
    <location>
        <begin position="403"/>
        <end position="420"/>
    </location>
</feature>
<dbReference type="EMBL" id="CP095074">
    <property type="protein sequence ID" value="UOQ95426.1"/>
    <property type="molecule type" value="Genomic_DNA"/>
</dbReference>
<name>A0ABY4H4N9_9BACI</name>
<feature type="transmembrane region" description="Helical" evidence="1">
    <location>
        <begin position="379"/>
        <end position="397"/>
    </location>
</feature>
<evidence type="ECO:0008006" key="4">
    <source>
        <dbReference type="Google" id="ProtNLM"/>
    </source>
</evidence>
<feature type="transmembrane region" description="Helical" evidence="1">
    <location>
        <begin position="124"/>
        <end position="149"/>
    </location>
</feature>
<organism evidence="2 3">
    <name type="scientific">Halobacillus shinanisalinarum</name>
    <dbReference type="NCBI Taxonomy" id="2932258"/>
    <lineage>
        <taxon>Bacteria</taxon>
        <taxon>Bacillati</taxon>
        <taxon>Bacillota</taxon>
        <taxon>Bacilli</taxon>
        <taxon>Bacillales</taxon>
        <taxon>Bacillaceae</taxon>
        <taxon>Halobacillus</taxon>
    </lineage>
</organism>
<proteinExistence type="predicted"/>
<feature type="transmembrane region" description="Helical" evidence="1">
    <location>
        <begin position="39"/>
        <end position="63"/>
    </location>
</feature>
<feature type="transmembrane region" description="Helical" evidence="1">
    <location>
        <begin position="155"/>
        <end position="177"/>
    </location>
</feature>
<keyword evidence="3" id="KW-1185">Reference proteome</keyword>
<feature type="transmembrane region" description="Helical" evidence="1">
    <location>
        <begin position="331"/>
        <end position="352"/>
    </location>
</feature>
<evidence type="ECO:0000256" key="1">
    <source>
        <dbReference type="SAM" id="Phobius"/>
    </source>
</evidence>
<keyword evidence="1" id="KW-1133">Transmembrane helix</keyword>
<feature type="transmembrane region" description="Helical" evidence="1">
    <location>
        <begin position="189"/>
        <end position="209"/>
    </location>
</feature>
<keyword evidence="1" id="KW-0812">Transmembrane</keyword>
<keyword evidence="1" id="KW-0472">Membrane</keyword>
<dbReference type="Proteomes" id="UP000831880">
    <property type="component" value="Chromosome"/>
</dbReference>
<evidence type="ECO:0000313" key="3">
    <source>
        <dbReference type="Proteomes" id="UP000831880"/>
    </source>
</evidence>
<gene>
    <name evidence="2" type="ORF">MUO14_11130</name>
</gene>
<evidence type="ECO:0000313" key="2">
    <source>
        <dbReference type="EMBL" id="UOQ95426.1"/>
    </source>
</evidence>
<feature type="transmembrane region" description="Helical" evidence="1">
    <location>
        <begin position="441"/>
        <end position="469"/>
    </location>
</feature>